<organism evidence="4 5">
    <name type="scientific">Roseateles amylovorans</name>
    <dbReference type="NCBI Taxonomy" id="2978473"/>
    <lineage>
        <taxon>Bacteria</taxon>
        <taxon>Pseudomonadati</taxon>
        <taxon>Pseudomonadota</taxon>
        <taxon>Betaproteobacteria</taxon>
        <taxon>Burkholderiales</taxon>
        <taxon>Sphaerotilaceae</taxon>
        <taxon>Roseateles</taxon>
    </lineage>
</organism>
<keyword evidence="2" id="KW-0472">Membrane</keyword>
<name>A0ABY6B3I0_9BURK</name>
<keyword evidence="5" id="KW-1185">Reference proteome</keyword>
<keyword evidence="2" id="KW-1134">Transmembrane beta strand</keyword>
<keyword evidence="2" id="KW-0564">Palmitate</keyword>
<reference evidence="4" key="1">
    <citation type="submission" date="2022-10" db="EMBL/GenBank/DDBJ databases">
        <title>Characterization and whole genome sequencing of a new Roseateles species, isolated from fresh water.</title>
        <authorList>
            <person name="Guliayeva D.Y."/>
            <person name="Akhremchuk A.E."/>
            <person name="Sikolenko M.A."/>
            <person name="Valentovich L.N."/>
            <person name="Sidarenka A.V."/>
        </authorList>
    </citation>
    <scope>NUCLEOTIDE SEQUENCE</scope>
    <source>
        <strain evidence="4">BIM B-1768</strain>
    </source>
</reference>
<evidence type="ECO:0000256" key="1">
    <source>
        <dbReference type="ARBA" id="ARBA00007613"/>
    </source>
</evidence>
<dbReference type="Gene3D" id="1.20.1600.10">
    <property type="entry name" value="Outer membrane efflux proteins (OEP)"/>
    <property type="match status" value="1"/>
</dbReference>
<dbReference type="SUPFAM" id="SSF56954">
    <property type="entry name" value="Outer membrane efflux proteins (OEP)"/>
    <property type="match status" value="1"/>
</dbReference>
<evidence type="ECO:0000313" key="5">
    <source>
        <dbReference type="Proteomes" id="UP001064933"/>
    </source>
</evidence>
<keyword evidence="2" id="KW-0449">Lipoprotein</keyword>
<keyword evidence="3" id="KW-0175">Coiled coil</keyword>
<dbReference type="EMBL" id="CP104562">
    <property type="protein sequence ID" value="UXH79948.1"/>
    <property type="molecule type" value="Genomic_DNA"/>
</dbReference>
<keyword evidence="2" id="KW-0732">Signal</keyword>
<evidence type="ECO:0000313" key="4">
    <source>
        <dbReference type="EMBL" id="UXH79948.1"/>
    </source>
</evidence>
<comment type="similarity">
    <text evidence="1 2">Belongs to the outer membrane factor (OMF) (TC 1.B.17) family.</text>
</comment>
<keyword evidence="2" id="KW-0812">Transmembrane</keyword>
<dbReference type="PROSITE" id="PS51257">
    <property type="entry name" value="PROKAR_LIPOPROTEIN"/>
    <property type="match status" value="1"/>
</dbReference>
<proteinExistence type="inferred from homology"/>
<dbReference type="Proteomes" id="UP001064933">
    <property type="component" value="Chromosome"/>
</dbReference>
<dbReference type="NCBIfam" id="TIGR01845">
    <property type="entry name" value="outer_NodT"/>
    <property type="match status" value="1"/>
</dbReference>
<protein>
    <submittedName>
        <fullName evidence="4">Efflux transporter outer membrane subunit</fullName>
    </submittedName>
</protein>
<evidence type="ECO:0000256" key="3">
    <source>
        <dbReference type="SAM" id="Coils"/>
    </source>
</evidence>
<sequence>MTSHLRTRLLVVPALLLVACAQRPVPVVMPGTSSSSPAQWRNAAGSQPVAIAWWQQFGDATLTRLIDEALTRNQDLRQAAARVTEAHALAVAQHGAFWPTLDAGVGGARSRSISDVTLKPYLSTGHQSLFQAGYEVDLWGRVDALARAADTGEQATRAARDAIALSVAASVAQAYIGLLELDAQLDVAQRLLASRERSLLLVRRRHALGYANALELAQAESDRHAGAQALPQLRRAMERQEAQLNLLLNRAPGAVERGGWLSALHPCALPDAGLPSELLRRRPDVHVAELQVAASDAQLAAARTQWLPSLHLNASLGRTGASVLRGDPFTLWSLGGSVLAPLFNGGRLRALADASAARREQALAAYEHAVLGAWAEVEVQLNAHEQQATQLREALAQRDAMAEALRVTERRHDQGQVSTLEALQAERQLLAVEQGVLNLQSGLLHSQVALFRALGGGWSRNIEPDPSRPTQEERP</sequence>
<dbReference type="InterPro" id="IPR003423">
    <property type="entry name" value="OMP_efflux"/>
</dbReference>
<comment type="subcellular location">
    <subcellularLocation>
        <location evidence="2">Cell membrane</location>
        <topology evidence="2">Lipid-anchor</topology>
    </subcellularLocation>
</comment>
<evidence type="ECO:0000256" key="2">
    <source>
        <dbReference type="RuleBase" id="RU362097"/>
    </source>
</evidence>
<dbReference type="Gene3D" id="2.20.200.10">
    <property type="entry name" value="Outer membrane efflux proteins (OEP)"/>
    <property type="match status" value="1"/>
</dbReference>
<dbReference type="Pfam" id="PF02321">
    <property type="entry name" value="OEP"/>
    <property type="match status" value="2"/>
</dbReference>
<dbReference type="InterPro" id="IPR010131">
    <property type="entry name" value="MdtP/NodT-like"/>
</dbReference>
<accession>A0ABY6B3I0</accession>
<dbReference type="PANTHER" id="PTHR30203">
    <property type="entry name" value="OUTER MEMBRANE CATION EFFLUX PROTEIN"/>
    <property type="match status" value="1"/>
</dbReference>
<dbReference type="RefSeq" id="WP_261759766.1">
    <property type="nucleotide sequence ID" value="NZ_CP104562.2"/>
</dbReference>
<gene>
    <name evidence="4" type="ORF">N4261_08745</name>
</gene>
<feature type="coiled-coil region" evidence="3">
    <location>
        <begin position="374"/>
        <end position="411"/>
    </location>
</feature>
<dbReference type="PANTHER" id="PTHR30203:SF33">
    <property type="entry name" value="BLR4455 PROTEIN"/>
    <property type="match status" value="1"/>
</dbReference>
<feature type="chain" id="PRO_5044981901" evidence="2">
    <location>
        <begin position="22"/>
        <end position="475"/>
    </location>
</feature>
<feature type="signal peptide" evidence="2">
    <location>
        <begin position="1"/>
        <end position="21"/>
    </location>
</feature>